<evidence type="ECO:0000313" key="2">
    <source>
        <dbReference type="Proteomes" id="UP000197138"/>
    </source>
</evidence>
<gene>
    <name evidence="1" type="ORF">CDL15_Pgr014102</name>
</gene>
<dbReference type="Proteomes" id="UP000197138">
    <property type="component" value="Unassembled WGS sequence"/>
</dbReference>
<sequence length="72" mass="8299">MVLRTPRYSQGCPRVLSIRLLSRCLGNPTGRQRLRLFGSIPAQADDLRNVLVSDIHQFSNMRDFYTPFGFLE</sequence>
<proteinExistence type="predicted"/>
<protein>
    <submittedName>
        <fullName evidence="1">Uncharacterized protein</fullName>
    </submittedName>
</protein>
<dbReference type="EMBL" id="MTKT01005813">
    <property type="protein sequence ID" value="OWM64312.1"/>
    <property type="molecule type" value="Genomic_DNA"/>
</dbReference>
<comment type="caution">
    <text evidence="1">The sequence shown here is derived from an EMBL/GenBank/DDBJ whole genome shotgun (WGS) entry which is preliminary data.</text>
</comment>
<accession>A0A218VWP8</accession>
<evidence type="ECO:0000313" key="1">
    <source>
        <dbReference type="EMBL" id="OWM64312.1"/>
    </source>
</evidence>
<dbReference type="AlphaFoldDB" id="A0A218VWP8"/>
<name>A0A218VWP8_PUNGR</name>
<organism evidence="1 2">
    <name type="scientific">Punica granatum</name>
    <name type="common">Pomegranate</name>
    <dbReference type="NCBI Taxonomy" id="22663"/>
    <lineage>
        <taxon>Eukaryota</taxon>
        <taxon>Viridiplantae</taxon>
        <taxon>Streptophyta</taxon>
        <taxon>Embryophyta</taxon>
        <taxon>Tracheophyta</taxon>
        <taxon>Spermatophyta</taxon>
        <taxon>Magnoliopsida</taxon>
        <taxon>eudicotyledons</taxon>
        <taxon>Gunneridae</taxon>
        <taxon>Pentapetalae</taxon>
        <taxon>rosids</taxon>
        <taxon>malvids</taxon>
        <taxon>Myrtales</taxon>
        <taxon>Lythraceae</taxon>
        <taxon>Punica</taxon>
    </lineage>
</organism>
<reference evidence="2" key="1">
    <citation type="journal article" date="2017" name="Plant J.">
        <title>The pomegranate (Punica granatum L.) genome and the genomics of punicalagin biosynthesis.</title>
        <authorList>
            <person name="Qin G."/>
            <person name="Xu C."/>
            <person name="Ming R."/>
            <person name="Tang H."/>
            <person name="Guyot R."/>
            <person name="Kramer E.M."/>
            <person name="Hu Y."/>
            <person name="Yi X."/>
            <person name="Qi Y."/>
            <person name="Xu X."/>
            <person name="Gao Z."/>
            <person name="Pan H."/>
            <person name="Jian J."/>
            <person name="Tian Y."/>
            <person name="Yue Z."/>
            <person name="Xu Y."/>
        </authorList>
    </citation>
    <scope>NUCLEOTIDE SEQUENCE [LARGE SCALE GENOMIC DNA]</scope>
    <source>
        <strain evidence="2">cv. Dabenzi</strain>
    </source>
</reference>